<keyword evidence="3" id="KW-1185">Reference proteome</keyword>
<name>A0A8T0MF96_PANVG</name>
<proteinExistence type="predicted"/>
<sequence length="99" mass="10814">MRALLGSDRSVCADAFCNLDDRIRKSASAQPRAPPAVDRAPAIRRCNLQVECDKERGRASSAELSILCSIHPAPAAPPSARRRRTLSCRSGDLRPPRHL</sequence>
<feature type="region of interest" description="Disordered" evidence="1">
    <location>
        <begin position="74"/>
        <end position="99"/>
    </location>
</feature>
<evidence type="ECO:0000256" key="1">
    <source>
        <dbReference type="SAM" id="MobiDB-lite"/>
    </source>
</evidence>
<reference evidence="2" key="1">
    <citation type="submission" date="2020-05" db="EMBL/GenBank/DDBJ databases">
        <title>WGS assembly of Panicum virgatum.</title>
        <authorList>
            <person name="Lovell J.T."/>
            <person name="Jenkins J."/>
            <person name="Shu S."/>
            <person name="Juenger T.E."/>
            <person name="Schmutz J."/>
        </authorList>
    </citation>
    <scope>NUCLEOTIDE SEQUENCE</scope>
    <source>
        <strain evidence="2">AP13</strain>
    </source>
</reference>
<comment type="caution">
    <text evidence="2">The sequence shown here is derived from an EMBL/GenBank/DDBJ whole genome shotgun (WGS) entry which is preliminary data.</text>
</comment>
<evidence type="ECO:0000313" key="2">
    <source>
        <dbReference type="EMBL" id="KAG2535635.1"/>
    </source>
</evidence>
<dbReference type="Proteomes" id="UP000823388">
    <property type="component" value="Chromosome 9N"/>
</dbReference>
<protein>
    <submittedName>
        <fullName evidence="2">Uncharacterized protein</fullName>
    </submittedName>
</protein>
<gene>
    <name evidence="2" type="ORF">PVAP13_9NG127546</name>
</gene>
<evidence type="ECO:0000313" key="3">
    <source>
        <dbReference type="Proteomes" id="UP000823388"/>
    </source>
</evidence>
<dbReference type="EMBL" id="CM029054">
    <property type="protein sequence ID" value="KAG2535635.1"/>
    <property type="molecule type" value="Genomic_DNA"/>
</dbReference>
<accession>A0A8T0MF96</accession>
<organism evidence="2 3">
    <name type="scientific">Panicum virgatum</name>
    <name type="common">Blackwell switchgrass</name>
    <dbReference type="NCBI Taxonomy" id="38727"/>
    <lineage>
        <taxon>Eukaryota</taxon>
        <taxon>Viridiplantae</taxon>
        <taxon>Streptophyta</taxon>
        <taxon>Embryophyta</taxon>
        <taxon>Tracheophyta</taxon>
        <taxon>Spermatophyta</taxon>
        <taxon>Magnoliopsida</taxon>
        <taxon>Liliopsida</taxon>
        <taxon>Poales</taxon>
        <taxon>Poaceae</taxon>
        <taxon>PACMAD clade</taxon>
        <taxon>Panicoideae</taxon>
        <taxon>Panicodae</taxon>
        <taxon>Paniceae</taxon>
        <taxon>Panicinae</taxon>
        <taxon>Panicum</taxon>
        <taxon>Panicum sect. Hiantes</taxon>
    </lineage>
</organism>
<dbReference type="AlphaFoldDB" id="A0A8T0MF96"/>